<accession>A0ACA9LWV9</accession>
<proteinExistence type="predicted"/>
<evidence type="ECO:0000313" key="2">
    <source>
        <dbReference type="Proteomes" id="UP000789525"/>
    </source>
</evidence>
<protein>
    <submittedName>
        <fullName evidence="1">15335_t:CDS:1</fullName>
    </submittedName>
</protein>
<reference evidence="1" key="1">
    <citation type="submission" date="2021-06" db="EMBL/GenBank/DDBJ databases">
        <authorList>
            <person name="Kallberg Y."/>
            <person name="Tangrot J."/>
            <person name="Rosling A."/>
        </authorList>
    </citation>
    <scope>NUCLEOTIDE SEQUENCE</scope>
    <source>
        <strain evidence="1">CL356</strain>
    </source>
</reference>
<comment type="caution">
    <text evidence="1">The sequence shown here is derived from an EMBL/GenBank/DDBJ whole genome shotgun (WGS) entry which is preliminary data.</text>
</comment>
<evidence type="ECO:0000313" key="1">
    <source>
        <dbReference type="EMBL" id="CAG8555729.1"/>
    </source>
</evidence>
<sequence>MSSQPESLANNENTDIQSPQELTAYVETVIQQLQTKFDDLSSLLIEKMDEMGSRIDTLEKSLGDLMQEAVAEENTELKA</sequence>
<gene>
    <name evidence="1" type="ORF">ACOLOM_LOCUS5035</name>
</gene>
<keyword evidence="2" id="KW-1185">Reference proteome</keyword>
<organism evidence="1 2">
    <name type="scientific">Acaulospora colombiana</name>
    <dbReference type="NCBI Taxonomy" id="27376"/>
    <lineage>
        <taxon>Eukaryota</taxon>
        <taxon>Fungi</taxon>
        <taxon>Fungi incertae sedis</taxon>
        <taxon>Mucoromycota</taxon>
        <taxon>Glomeromycotina</taxon>
        <taxon>Glomeromycetes</taxon>
        <taxon>Diversisporales</taxon>
        <taxon>Acaulosporaceae</taxon>
        <taxon>Acaulospora</taxon>
    </lineage>
</organism>
<dbReference type="EMBL" id="CAJVPT010008826">
    <property type="protein sequence ID" value="CAG8555729.1"/>
    <property type="molecule type" value="Genomic_DNA"/>
</dbReference>
<dbReference type="Proteomes" id="UP000789525">
    <property type="component" value="Unassembled WGS sequence"/>
</dbReference>
<name>A0ACA9LWV9_9GLOM</name>